<dbReference type="InterPro" id="IPR037045">
    <property type="entry name" value="S8pro/Inhibitor_I9_sf"/>
</dbReference>
<comment type="caution">
    <text evidence="11">The sequence shown here is derived from an EMBL/GenBank/DDBJ whole genome shotgun (WGS) entry which is preliminary data.</text>
</comment>
<dbReference type="PROSITE" id="PS51892">
    <property type="entry name" value="SUBTILASE"/>
    <property type="match status" value="1"/>
</dbReference>
<dbReference type="PANTHER" id="PTHR43806">
    <property type="entry name" value="PEPTIDASE S8"/>
    <property type="match status" value="1"/>
</dbReference>
<keyword evidence="3 8" id="KW-0732">Signal</keyword>
<evidence type="ECO:0000313" key="11">
    <source>
        <dbReference type="EMBL" id="KAJ4371403.1"/>
    </source>
</evidence>
<organism evidence="11 12">
    <name type="scientific">Neocucurbitaria cava</name>
    <dbReference type="NCBI Taxonomy" id="798079"/>
    <lineage>
        <taxon>Eukaryota</taxon>
        <taxon>Fungi</taxon>
        <taxon>Dikarya</taxon>
        <taxon>Ascomycota</taxon>
        <taxon>Pezizomycotina</taxon>
        <taxon>Dothideomycetes</taxon>
        <taxon>Pleosporomycetidae</taxon>
        <taxon>Pleosporales</taxon>
        <taxon>Pleosporineae</taxon>
        <taxon>Cucurbitariaceae</taxon>
        <taxon>Neocucurbitaria</taxon>
    </lineage>
</organism>
<dbReference type="OrthoDB" id="206201at2759"/>
<keyword evidence="5 6" id="KW-0720">Serine protease</keyword>
<feature type="active site" description="Charge relay system" evidence="6">
    <location>
        <position position="329"/>
    </location>
</feature>
<evidence type="ECO:0000256" key="1">
    <source>
        <dbReference type="ARBA" id="ARBA00011073"/>
    </source>
</evidence>
<evidence type="ECO:0000256" key="7">
    <source>
        <dbReference type="RuleBase" id="RU003355"/>
    </source>
</evidence>
<protein>
    <submittedName>
        <fullName evidence="11">Uncharacterized protein</fullName>
    </submittedName>
</protein>
<feature type="domain" description="Peptidase S8/S53" evidence="9">
    <location>
        <begin position="136"/>
        <end position="344"/>
    </location>
</feature>
<dbReference type="PRINTS" id="PR00723">
    <property type="entry name" value="SUBTILISIN"/>
</dbReference>
<keyword evidence="4 6" id="KW-0378">Hydrolase</keyword>
<dbReference type="AlphaFoldDB" id="A0A9W8Y8W3"/>
<feature type="domain" description="Inhibitor I9" evidence="10">
    <location>
        <begin position="58"/>
        <end position="96"/>
    </location>
</feature>
<gene>
    <name evidence="11" type="ORF">N0V83_004620</name>
</gene>
<reference evidence="11" key="1">
    <citation type="submission" date="2022-10" db="EMBL/GenBank/DDBJ databases">
        <title>Tapping the CABI collections for fungal endophytes: first genome assemblies for Collariella, Neodidymelliopsis, Ascochyta clinopodiicola, Didymella pomorum, Didymosphaeria variabile, Neocosmospora piperis and Neocucurbitaria cava.</title>
        <authorList>
            <person name="Hill R."/>
        </authorList>
    </citation>
    <scope>NUCLEOTIDE SEQUENCE</scope>
    <source>
        <strain evidence="11">IMI 356814</strain>
    </source>
</reference>
<dbReference type="SUPFAM" id="SSF52743">
    <property type="entry name" value="Subtilisin-like"/>
    <property type="match status" value="1"/>
</dbReference>
<dbReference type="PROSITE" id="PS00136">
    <property type="entry name" value="SUBTILASE_ASP"/>
    <property type="match status" value="1"/>
</dbReference>
<dbReference type="Pfam" id="PF00082">
    <property type="entry name" value="Peptidase_S8"/>
    <property type="match status" value="1"/>
</dbReference>
<dbReference type="Gene3D" id="3.30.70.80">
    <property type="entry name" value="Peptidase S8 propeptide/proteinase inhibitor I9"/>
    <property type="match status" value="1"/>
</dbReference>
<dbReference type="InterPro" id="IPR023827">
    <property type="entry name" value="Peptidase_S8_Asp-AS"/>
</dbReference>
<evidence type="ECO:0000256" key="5">
    <source>
        <dbReference type="ARBA" id="ARBA00022825"/>
    </source>
</evidence>
<feature type="signal peptide" evidence="8">
    <location>
        <begin position="1"/>
        <end position="15"/>
    </location>
</feature>
<dbReference type="Pfam" id="PF05922">
    <property type="entry name" value="Inhibitor_I9"/>
    <property type="match status" value="1"/>
</dbReference>
<dbReference type="InterPro" id="IPR050131">
    <property type="entry name" value="Peptidase_S8_subtilisin-like"/>
</dbReference>
<dbReference type="CDD" id="cd04077">
    <property type="entry name" value="Peptidases_S8_PCSK9_ProteinaseK_like"/>
    <property type="match status" value="1"/>
</dbReference>
<evidence type="ECO:0000313" key="12">
    <source>
        <dbReference type="Proteomes" id="UP001140560"/>
    </source>
</evidence>
<dbReference type="GO" id="GO:0006508">
    <property type="term" value="P:proteolysis"/>
    <property type="evidence" value="ECO:0007669"/>
    <property type="project" value="UniProtKB-KW"/>
</dbReference>
<dbReference type="Proteomes" id="UP001140560">
    <property type="component" value="Unassembled WGS sequence"/>
</dbReference>
<comment type="similarity">
    <text evidence="1 6 7">Belongs to the peptidase S8 family.</text>
</comment>
<dbReference type="InterPro" id="IPR015500">
    <property type="entry name" value="Peptidase_S8_subtilisin-rel"/>
</dbReference>
<feature type="active site" description="Charge relay system" evidence="6">
    <location>
        <position position="170"/>
    </location>
</feature>
<dbReference type="EMBL" id="JAPEUY010000007">
    <property type="protein sequence ID" value="KAJ4371403.1"/>
    <property type="molecule type" value="Genomic_DNA"/>
</dbReference>
<keyword evidence="2 6" id="KW-0645">Protease</keyword>
<name>A0A9W8Y8W3_9PLEO</name>
<dbReference type="SUPFAM" id="SSF54897">
    <property type="entry name" value="Protease propeptides/inhibitors"/>
    <property type="match status" value="1"/>
</dbReference>
<dbReference type="InterPro" id="IPR023828">
    <property type="entry name" value="Peptidase_S8_Ser-AS"/>
</dbReference>
<evidence type="ECO:0000256" key="4">
    <source>
        <dbReference type="ARBA" id="ARBA00022801"/>
    </source>
</evidence>
<dbReference type="InterPro" id="IPR036852">
    <property type="entry name" value="Peptidase_S8/S53_dom_sf"/>
</dbReference>
<dbReference type="PROSITE" id="PS00137">
    <property type="entry name" value="SUBTILASE_HIS"/>
    <property type="match status" value="1"/>
</dbReference>
<dbReference type="FunFam" id="3.40.50.200:FF:000014">
    <property type="entry name" value="Proteinase K"/>
    <property type="match status" value="1"/>
</dbReference>
<sequence>MHITPLLALIPATLAALLIKVKRDEVIAGKYIVKLLGDVSTLAEDELKKSVSSAPDFEYSLPGFRGFAATLSDHEVAQLQTSSQVEYVEQDAKVYVSALVEQDNAPWGLGRISHHEKGNTTYVYDNTAGEGTCSYIIDTGIYTEHPEFEGRATFLTDVSGEGTLADGYGHGTHVAGTIGSAGYGVAKKTKLFAVKVLDSNGSGSASTIIAGINFVQNDARDRKASGECPKGVVSNMSLGGYKSTSMNEASAALVASGVFLAVSAGNSGDDAKNYSPASEPTVCTVGATTIDDKFIDWSNHGTLVDILAPGVNITSTWLNGETEILSGTSMASPHVAGLGAYLLGLGSAGVDTLCDTIKELATKDKIDPMRLPNGTVNALAFNGVEE</sequence>
<evidence type="ECO:0000256" key="8">
    <source>
        <dbReference type="SAM" id="SignalP"/>
    </source>
</evidence>
<dbReference type="InterPro" id="IPR010259">
    <property type="entry name" value="S8pro/Inhibitor_I9"/>
</dbReference>
<evidence type="ECO:0000259" key="10">
    <source>
        <dbReference type="Pfam" id="PF05922"/>
    </source>
</evidence>
<evidence type="ECO:0000256" key="3">
    <source>
        <dbReference type="ARBA" id="ARBA00022729"/>
    </source>
</evidence>
<dbReference type="Gene3D" id="3.40.50.200">
    <property type="entry name" value="Peptidase S8/S53 domain"/>
    <property type="match status" value="1"/>
</dbReference>
<evidence type="ECO:0000256" key="2">
    <source>
        <dbReference type="ARBA" id="ARBA00022670"/>
    </source>
</evidence>
<dbReference type="InterPro" id="IPR034193">
    <property type="entry name" value="PCSK9_ProteinaseK-like"/>
</dbReference>
<proteinExistence type="inferred from homology"/>
<accession>A0A9W8Y8W3</accession>
<evidence type="ECO:0000259" key="9">
    <source>
        <dbReference type="Pfam" id="PF00082"/>
    </source>
</evidence>
<feature type="active site" description="Charge relay system" evidence="6">
    <location>
        <position position="138"/>
    </location>
</feature>
<dbReference type="GO" id="GO:0005576">
    <property type="term" value="C:extracellular region"/>
    <property type="evidence" value="ECO:0007669"/>
    <property type="project" value="UniProtKB-ARBA"/>
</dbReference>
<keyword evidence="12" id="KW-1185">Reference proteome</keyword>
<dbReference type="PROSITE" id="PS00138">
    <property type="entry name" value="SUBTILASE_SER"/>
    <property type="match status" value="1"/>
</dbReference>
<dbReference type="InterPro" id="IPR000209">
    <property type="entry name" value="Peptidase_S8/S53_dom"/>
</dbReference>
<evidence type="ECO:0000256" key="6">
    <source>
        <dbReference type="PROSITE-ProRule" id="PRU01240"/>
    </source>
</evidence>
<dbReference type="GO" id="GO:0004252">
    <property type="term" value="F:serine-type endopeptidase activity"/>
    <property type="evidence" value="ECO:0007669"/>
    <property type="project" value="UniProtKB-UniRule"/>
</dbReference>
<dbReference type="InterPro" id="IPR022398">
    <property type="entry name" value="Peptidase_S8_His-AS"/>
</dbReference>
<dbReference type="PANTHER" id="PTHR43806:SF58">
    <property type="entry name" value="ALKALINE PROTEASE 1-RELATED"/>
    <property type="match status" value="1"/>
</dbReference>
<feature type="chain" id="PRO_5040953769" evidence="8">
    <location>
        <begin position="16"/>
        <end position="386"/>
    </location>
</feature>